<organism evidence="1">
    <name type="scientific">Rhizophora mucronata</name>
    <name type="common">Asiatic mangrove</name>
    <dbReference type="NCBI Taxonomy" id="61149"/>
    <lineage>
        <taxon>Eukaryota</taxon>
        <taxon>Viridiplantae</taxon>
        <taxon>Streptophyta</taxon>
        <taxon>Embryophyta</taxon>
        <taxon>Tracheophyta</taxon>
        <taxon>Spermatophyta</taxon>
        <taxon>Magnoliopsida</taxon>
        <taxon>eudicotyledons</taxon>
        <taxon>Gunneridae</taxon>
        <taxon>Pentapetalae</taxon>
        <taxon>rosids</taxon>
        <taxon>fabids</taxon>
        <taxon>Malpighiales</taxon>
        <taxon>Rhizophoraceae</taxon>
        <taxon>Rhizophora</taxon>
    </lineage>
</organism>
<name>A0A2P2QBF1_RHIMU</name>
<accession>A0A2P2QBF1</accession>
<reference evidence="1" key="1">
    <citation type="submission" date="2018-02" db="EMBL/GenBank/DDBJ databases">
        <title>Rhizophora mucronata_Transcriptome.</title>
        <authorList>
            <person name="Meera S.P."/>
            <person name="Sreeshan A."/>
            <person name="Augustine A."/>
        </authorList>
    </citation>
    <scope>NUCLEOTIDE SEQUENCE</scope>
    <source>
        <tissue evidence="1">Leaf</tissue>
    </source>
</reference>
<dbReference type="EMBL" id="GGEC01083846">
    <property type="protein sequence ID" value="MBX64330.1"/>
    <property type="molecule type" value="Transcribed_RNA"/>
</dbReference>
<dbReference type="AlphaFoldDB" id="A0A2P2QBF1"/>
<protein>
    <submittedName>
        <fullName evidence="1">Uncharacterized protein</fullName>
    </submittedName>
</protein>
<evidence type="ECO:0000313" key="1">
    <source>
        <dbReference type="EMBL" id="MBX64330.1"/>
    </source>
</evidence>
<sequence>MPGIQEMVYVVEMKMMTAYHSH</sequence>
<proteinExistence type="predicted"/>